<proteinExistence type="predicted"/>
<organism evidence="1 2">
    <name type="scientific">Streptosporangium lutulentum</name>
    <dbReference type="NCBI Taxonomy" id="1461250"/>
    <lineage>
        <taxon>Bacteria</taxon>
        <taxon>Bacillati</taxon>
        <taxon>Actinomycetota</taxon>
        <taxon>Actinomycetes</taxon>
        <taxon>Streptosporangiales</taxon>
        <taxon>Streptosporangiaceae</taxon>
        <taxon>Streptosporangium</taxon>
    </lineage>
</organism>
<dbReference type="EMBL" id="JAUSQU010000001">
    <property type="protein sequence ID" value="MDP9845998.1"/>
    <property type="molecule type" value="Genomic_DNA"/>
</dbReference>
<keyword evidence="2" id="KW-1185">Reference proteome</keyword>
<reference evidence="1 2" key="1">
    <citation type="submission" date="2023-07" db="EMBL/GenBank/DDBJ databases">
        <title>Sequencing the genomes of 1000 actinobacteria strains.</title>
        <authorList>
            <person name="Klenk H.-P."/>
        </authorList>
    </citation>
    <scope>NUCLEOTIDE SEQUENCE [LARGE SCALE GENOMIC DNA]</scope>
    <source>
        <strain evidence="1 2">DSM 46740</strain>
    </source>
</reference>
<protein>
    <submittedName>
        <fullName evidence="1">Uncharacterized protein</fullName>
    </submittedName>
</protein>
<accession>A0ABT9QGV6</accession>
<dbReference type="Proteomes" id="UP001225356">
    <property type="component" value="Unassembled WGS sequence"/>
</dbReference>
<evidence type="ECO:0000313" key="1">
    <source>
        <dbReference type="EMBL" id="MDP9845998.1"/>
    </source>
</evidence>
<gene>
    <name evidence="1" type="ORF">J2853_005209</name>
</gene>
<evidence type="ECO:0000313" key="2">
    <source>
        <dbReference type="Proteomes" id="UP001225356"/>
    </source>
</evidence>
<comment type="caution">
    <text evidence="1">The sequence shown here is derived from an EMBL/GenBank/DDBJ whole genome shotgun (WGS) entry which is preliminary data.</text>
</comment>
<name>A0ABT9QGV6_9ACTN</name>
<sequence>MEAPYDTDVAADILAEARTTFNCLIGQLTDPVTGTALARPDTGRPHPARVLNVYFHASYGDEVAIVKT</sequence>